<evidence type="ECO:0000313" key="1">
    <source>
        <dbReference type="EMBL" id="MDN3686708.1"/>
    </source>
</evidence>
<dbReference type="Gene3D" id="3.40.50.2000">
    <property type="entry name" value="Glycogen Phosphorylase B"/>
    <property type="match status" value="2"/>
</dbReference>
<comment type="caution">
    <text evidence="1">The sequence shown here is derived from an EMBL/GenBank/DDBJ whole genome shotgun (WGS) entry which is preliminary data.</text>
</comment>
<dbReference type="RefSeq" id="WP_240459273.1">
    <property type="nucleotide sequence ID" value="NZ_JAUFQS010000003.1"/>
</dbReference>
<evidence type="ECO:0000313" key="2">
    <source>
        <dbReference type="Proteomes" id="UP001236663"/>
    </source>
</evidence>
<dbReference type="EMBL" id="JAUFQS010000003">
    <property type="protein sequence ID" value="MDN3686708.1"/>
    <property type="molecule type" value="Genomic_DNA"/>
</dbReference>
<dbReference type="EC" id="2.4.-.-" evidence="1"/>
<gene>
    <name evidence="1" type="ORF">QWZ15_02600</name>
</gene>
<keyword evidence="2" id="KW-1185">Reference proteome</keyword>
<name>A0ABT8C1N7_9BACT</name>
<dbReference type="Proteomes" id="UP001236663">
    <property type="component" value="Unassembled WGS sequence"/>
</dbReference>
<protein>
    <submittedName>
        <fullName evidence="1">Glycosyltransferase</fullName>
        <ecNumber evidence="1">2.4.-.-</ecNumber>
    </submittedName>
</protein>
<organism evidence="1 2">
    <name type="scientific">Cyclobacterium jeungdonense</name>
    <dbReference type="NCBI Taxonomy" id="708087"/>
    <lineage>
        <taxon>Bacteria</taxon>
        <taxon>Pseudomonadati</taxon>
        <taxon>Bacteroidota</taxon>
        <taxon>Cytophagia</taxon>
        <taxon>Cytophagales</taxon>
        <taxon>Cyclobacteriaceae</taxon>
        <taxon>Cyclobacterium</taxon>
    </lineage>
</organism>
<reference evidence="2" key="1">
    <citation type="journal article" date="2019" name="Int. J. Syst. Evol. Microbiol.">
        <title>The Global Catalogue of Microorganisms (GCM) 10K type strain sequencing project: providing services to taxonomists for standard genome sequencing and annotation.</title>
        <authorList>
            <consortium name="The Broad Institute Genomics Platform"/>
            <consortium name="The Broad Institute Genome Sequencing Center for Infectious Disease"/>
            <person name="Wu L."/>
            <person name="Ma J."/>
        </authorList>
    </citation>
    <scope>NUCLEOTIDE SEQUENCE [LARGE SCALE GENOMIC DNA]</scope>
    <source>
        <strain evidence="2">CECT 7706</strain>
    </source>
</reference>
<dbReference type="SUPFAM" id="SSF53756">
    <property type="entry name" value="UDP-Glycosyltransferase/glycogen phosphorylase"/>
    <property type="match status" value="1"/>
</dbReference>
<dbReference type="GO" id="GO:0016757">
    <property type="term" value="F:glycosyltransferase activity"/>
    <property type="evidence" value="ECO:0007669"/>
    <property type="project" value="UniProtKB-KW"/>
</dbReference>
<proteinExistence type="predicted"/>
<accession>A0ABT8C1N7</accession>
<keyword evidence="1" id="KW-0808">Transferase</keyword>
<sequence>MENAYSLWKKGLSGSHHVWGKVELDKMGKVDMTIFPHEKHPLINKIGKFFGIGHLDQQIRLLGSLKKFDILYSPYSKSNTKLLLLLKVLGLFKKPIVVTIHQPFWQGKNENPLYRSLSRFYILNYDACIFLSEPLMKKTISLLNISEKDAKKKFSLAQWGPDITYLDKFSRNPLPFESCEYFISAGHTDRDFETLIEAFRGLDYKLWIFCTPKSIPKTLDIPPNVTVNWEVTRSYDLIPFYQKSIAILIPLKYPEHKEGCQGMTSLQDVVSFSKPVIMTRNPCLNLDIEKEGIGKYVGMYDVQDWKNQLTIFASKKSCWVKMSENSRQLFETKFNSEIFAAHLEKVLLATYKKKSV</sequence>
<keyword evidence="1" id="KW-0328">Glycosyltransferase</keyword>